<name>A0ABR6L8Q1_9HYPH</name>
<sequence length="153" mass="16991">MSDRPIRDILAECIRLERLGPTFPLWGSWFEEGREPVRKRADHILRLLGDRGVGLVRTGEPAPQARPDSPEYWRCKIIGRNAERILRVGANGIEVIMTEGGKETVQLVFAVDEAYALAGRGLIGDRDLMKEPGLVTKLSAALEAYRVNIVGAQ</sequence>
<comment type="caution">
    <text evidence="1">The sequence shown here is derived from an EMBL/GenBank/DDBJ whole genome shotgun (WGS) entry which is preliminary data.</text>
</comment>
<reference evidence="1 2" key="1">
    <citation type="submission" date="2020-08" db="EMBL/GenBank/DDBJ databases">
        <title>Genomic Encyclopedia of Type Strains, Phase IV (KMG-IV): sequencing the most valuable type-strain genomes for metagenomic binning, comparative biology and taxonomic classification.</title>
        <authorList>
            <person name="Goeker M."/>
        </authorList>
    </citation>
    <scope>NUCLEOTIDE SEQUENCE [LARGE SCALE GENOMIC DNA]</scope>
    <source>
        <strain evidence="1 2">DSM 7050</strain>
    </source>
</reference>
<accession>A0ABR6L8Q1</accession>
<gene>
    <name evidence="1" type="ORF">GGQ99_004762</name>
</gene>
<protein>
    <submittedName>
        <fullName evidence="1">Uncharacterized protein</fullName>
    </submittedName>
</protein>
<keyword evidence="2" id="KW-1185">Reference proteome</keyword>
<dbReference type="Proteomes" id="UP000539538">
    <property type="component" value="Unassembled WGS sequence"/>
</dbReference>
<evidence type="ECO:0000313" key="1">
    <source>
        <dbReference type="EMBL" id="MBB4652978.1"/>
    </source>
</evidence>
<dbReference type="RefSeq" id="WP_183264380.1">
    <property type="nucleotide sequence ID" value="NZ_BAAAVZ010000026.1"/>
</dbReference>
<dbReference type="EMBL" id="JACHOT010000009">
    <property type="protein sequence ID" value="MBB4652978.1"/>
    <property type="molecule type" value="Genomic_DNA"/>
</dbReference>
<organism evidence="1 2">
    <name type="scientific">Aminobacter niigataensis</name>
    <dbReference type="NCBI Taxonomy" id="83265"/>
    <lineage>
        <taxon>Bacteria</taxon>
        <taxon>Pseudomonadati</taxon>
        <taxon>Pseudomonadota</taxon>
        <taxon>Alphaproteobacteria</taxon>
        <taxon>Hyphomicrobiales</taxon>
        <taxon>Phyllobacteriaceae</taxon>
        <taxon>Aminobacter</taxon>
    </lineage>
</organism>
<proteinExistence type="predicted"/>
<evidence type="ECO:0000313" key="2">
    <source>
        <dbReference type="Proteomes" id="UP000539538"/>
    </source>
</evidence>